<dbReference type="Gene3D" id="3.40.50.12780">
    <property type="entry name" value="N-terminal domain of ligase-like"/>
    <property type="match status" value="1"/>
</dbReference>
<dbReference type="EMBL" id="AP024237">
    <property type="protein sequence ID" value="BCO36154.1"/>
    <property type="molecule type" value="Genomic_DNA"/>
</dbReference>
<organism evidence="6 7">
    <name type="scientific">Mycobacterium heckeshornense</name>
    <dbReference type="NCBI Taxonomy" id="110505"/>
    <lineage>
        <taxon>Bacteria</taxon>
        <taxon>Bacillati</taxon>
        <taxon>Actinomycetota</taxon>
        <taxon>Actinomycetes</taxon>
        <taxon>Mycobacteriales</taxon>
        <taxon>Mycobacteriaceae</taxon>
        <taxon>Mycobacterium</taxon>
    </lineage>
</organism>
<dbReference type="PROSITE" id="PS00455">
    <property type="entry name" value="AMP_BINDING"/>
    <property type="match status" value="1"/>
</dbReference>
<dbReference type="Pfam" id="PF23562">
    <property type="entry name" value="AMP-binding_C_3"/>
    <property type="match status" value="1"/>
</dbReference>
<evidence type="ECO:0000313" key="7">
    <source>
        <dbReference type="Proteomes" id="UP000595446"/>
    </source>
</evidence>
<keyword evidence="3" id="KW-0276">Fatty acid metabolism</keyword>
<gene>
    <name evidence="6" type="primary">fadD11</name>
    <name evidence="6" type="ORF">MHEC_25870</name>
</gene>
<dbReference type="AlphaFoldDB" id="A0A2I3EK18"/>
<dbReference type="NCBIfam" id="NF038343">
    <property type="entry name" value="ligase_FadD11"/>
    <property type="match status" value="1"/>
</dbReference>
<keyword evidence="7" id="KW-1185">Reference proteome</keyword>
<reference evidence="6 7" key="1">
    <citation type="submission" date="2020-12" db="EMBL/GenBank/DDBJ databases">
        <title>Complete genome sequence of Mycobacterium heckeshornense JCM 15655T, closely related to a pathogenic non-tuberculous mycobacterial species Mycobacterium xenopi.</title>
        <authorList>
            <person name="Yoshida M."/>
            <person name="Fukano H."/>
            <person name="Asakura T."/>
            <person name="Suzuki M."/>
            <person name="Hoshino Y."/>
        </authorList>
    </citation>
    <scope>NUCLEOTIDE SEQUENCE [LARGE SCALE GENOMIC DNA]</scope>
    <source>
        <strain evidence="6 7">JCM 15655</strain>
    </source>
</reference>
<dbReference type="InterPro" id="IPR042099">
    <property type="entry name" value="ANL_N_sf"/>
</dbReference>
<sequence length="608" mass="65426">MTLAERPTTMCEAFQRTAAIDPDAIALRTPGGHQTLTWRDYAAQVRRVAAGLAGLGVRRADTVSLMMANRIEFYPLEVGAQHVGATSFSVYNTLPAEQLTYLFDNAGTKLVMCERQYVDRIRASGARLEHIVCIDGSPRGTLSLDDLYAAAPADFDFESTWRAVQPDDIITLIYTSGTTGNPKGVEMTHANLMFEAFALQDVLGVRFGDRITSFLPSAHIADRMMALYNQEVFGSQVTVVSDAKAIAAALPDARPTIWGAVPRVWEKLKAAVEFAVTHEQDEAKRQVLQWGMSVAARRAAALLAGESISDELAADWAKADELVLSKLRARLGLGELRWAVSGAAPIPKETLGFFAGIGIPICEVWGMSELSCVASVSHPREARLGTVGKLLPGLEGKVAEDGEFLVRGPLVMKGYRKEPAKTAEVIDADGWLHTGDILEIDPDGYLRVVDRKKELIINAAGKNMSPANIENAILAACPMIGAMVTVGDGRPYNTALLVFDADSVGPLAAQHGLSDASPAALAANPDVIARIAAGVAEGNAKLSRVEQIKRFRVLPILWEPGGDEMTLTMKLKRRPIAEKYAAEIDELYAPQPGPDVHEPAVAPSAQLA</sequence>
<dbReference type="OrthoDB" id="9803968at2"/>
<dbReference type="STRING" id="110505.ACT16_17320"/>
<proteinExistence type="inferred from homology"/>
<dbReference type="GO" id="GO:0016020">
    <property type="term" value="C:membrane"/>
    <property type="evidence" value="ECO:0007669"/>
    <property type="project" value="TreeGrafter"/>
</dbReference>
<name>A0A2I3EK18_9MYCO</name>
<keyword evidence="2 6" id="KW-0436">Ligase</keyword>
<evidence type="ECO:0000256" key="5">
    <source>
        <dbReference type="ARBA" id="ARBA00032875"/>
    </source>
</evidence>
<evidence type="ECO:0000256" key="1">
    <source>
        <dbReference type="ARBA" id="ARBA00006432"/>
    </source>
</evidence>
<dbReference type="GO" id="GO:0004467">
    <property type="term" value="F:long-chain fatty acid-CoA ligase activity"/>
    <property type="evidence" value="ECO:0007669"/>
    <property type="project" value="TreeGrafter"/>
</dbReference>
<protein>
    <recommendedName>
        <fullName evidence="5">Acyl-CoA synthetase</fullName>
    </recommendedName>
</protein>
<accession>A0A2I3EK18</accession>
<dbReference type="Proteomes" id="UP000595446">
    <property type="component" value="Chromosome"/>
</dbReference>
<keyword evidence="4" id="KW-0443">Lipid metabolism</keyword>
<dbReference type="Pfam" id="PF00501">
    <property type="entry name" value="AMP-binding"/>
    <property type="match status" value="1"/>
</dbReference>
<evidence type="ECO:0000256" key="3">
    <source>
        <dbReference type="ARBA" id="ARBA00022832"/>
    </source>
</evidence>
<dbReference type="InterPro" id="IPR020845">
    <property type="entry name" value="AMP-binding_CS"/>
</dbReference>
<dbReference type="RefSeq" id="WP_048892695.1">
    <property type="nucleotide sequence ID" value="NZ_AP024237.1"/>
</dbReference>
<dbReference type="PANTHER" id="PTHR43272:SF32">
    <property type="entry name" value="AMP-DEPENDENT SYNTHETASE_LIGASE DOMAIN-CONTAINING PROTEIN"/>
    <property type="match status" value="1"/>
</dbReference>
<evidence type="ECO:0000313" key="6">
    <source>
        <dbReference type="EMBL" id="BCO36154.1"/>
    </source>
</evidence>
<comment type="similarity">
    <text evidence="1">Belongs to the ATP-dependent AMP-binding enzyme family.</text>
</comment>
<dbReference type="CDD" id="cd05907">
    <property type="entry name" value="VL_LC_FACS_like"/>
    <property type="match status" value="1"/>
</dbReference>
<evidence type="ECO:0000256" key="4">
    <source>
        <dbReference type="ARBA" id="ARBA00023098"/>
    </source>
</evidence>
<dbReference type="PANTHER" id="PTHR43272">
    <property type="entry name" value="LONG-CHAIN-FATTY-ACID--COA LIGASE"/>
    <property type="match status" value="1"/>
</dbReference>
<evidence type="ECO:0000256" key="2">
    <source>
        <dbReference type="ARBA" id="ARBA00022598"/>
    </source>
</evidence>
<dbReference type="SUPFAM" id="SSF56801">
    <property type="entry name" value="Acetyl-CoA synthetase-like"/>
    <property type="match status" value="1"/>
</dbReference>
<dbReference type="InterPro" id="IPR000873">
    <property type="entry name" value="AMP-dep_synth/lig_dom"/>
</dbReference>